<keyword evidence="2" id="KW-1185">Reference proteome</keyword>
<dbReference type="Proteomes" id="UP001249851">
    <property type="component" value="Unassembled WGS sequence"/>
</dbReference>
<reference evidence="1" key="2">
    <citation type="journal article" date="2023" name="Science">
        <title>Genomic signatures of disease resistance in endangered staghorn corals.</title>
        <authorList>
            <person name="Vollmer S.V."/>
            <person name="Selwyn J.D."/>
            <person name="Despard B.A."/>
            <person name="Roesel C.L."/>
        </authorList>
    </citation>
    <scope>NUCLEOTIDE SEQUENCE</scope>
    <source>
        <strain evidence="1">K2</strain>
    </source>
</reference>
<sequence>MAPRLTLNQAGASRNSETGTCYKLHYVNVTRIGAYRVHDILECIFPCLRNSLCLSLNLAASHGADGKYWCEIIRVWLHLHRAKTEEPVYRKTNMKRLCVNVNRDSLDCIAKKW</sequence>
<accession>A0AAD9VAB2</accession>
<dbReference type="AlphaFoldDB" id="A0AAD9VAB2"/>
<proteinExistence type="predicted"/>
<evidence type="ECO:0000313" key="2">
    <source>
        <dbReference type="Proteomes" id="UP001249851"/>
    </source>
</evidence>
<organism evidence="1 2">
    <name type="scientific">Acropora cervicornis</name>
    <name type="common">Staghorn coral</name>
    <dbReference type="NCBI Taxonomy" id="6130"/>
    <lineage>
        <taxon>Eukaryota</taxon>
        <taxon>Metazoa</taxon>
        <taxon>Cnidaria</taxon>
        <taxon>Anthozoa</taxon>
        <taxon>Hexacorallia</taxon>
        <taxon>Scleractinia</taxon>
        <taxon>Astrocoeniina</taxon>
        <taxon>Acroporidae</taxon>
        <taxon>Acropora</taxon>
    </lineage>
</organism>
<dbReference type="EMBL" id="JARQWQ010000015">
    <property type="protein sequence ID" value="KAK2567123.1"/>
    <property type="molecule type" value="Genomic_DNA"/>
</dbReference>
<reference evidence="1" key="1">
    <citation type="journal article" date="2023" name="G3 (Bethesda)">
        <title>Whole genome assembly and annotation of the endangered Caribbean coral Acropora cervicornis.</title>
        <authorList>
            <person name="Selwyn J.D."/>
            <person name="Vollmer S.V."/>
        </authorList>
    </citation>
    <scope>NUCLEOTIDE SEQUENCE</scope>
    <source>
        <strain evidence="1">K2</strain>
    </source>
</reference>
<gene>
    <name evidence="1" type="ORF">P5673_008922</name>
</gene>
<evidence type="ECO:0000313" key="1">
    <source>
        <dbReference type="EMBL" id="KAK2567123.1"/>
    </source>
</evidence>
<protein>
    <submittedName>
        <fullName evidence="1">Uncharacterized protein</fullName>
    </submittedName>
</protein>
<name>A0AAD9VAB2_ACRCE</name>
<comment type="caution">
    <text evidence="1">The sequence shown here is derived from an EMBL/GenBank/DDBJ whole genome shotgun (WGS) entry which is preliminary data.</text>
</comment>